<evidence type="ECO:0000259" key="4">
    <source>
        <dbReference type="PROSITE" id="PS51194"/>
    </source>
</evidence>
<keyword evidence="6" id="KW-1185">Reference proteome</keyword>
<feature type="domain" description="Helicase C-terminal" evidence="4">
    <location>
        <begin position="929"/>
        <end position="1087"/>
    </location>
</feature>
<dbReference type="EMBL" id="JACYFU010000002">
    <property type="protein sequence ID" value="MBD8066050.1"/>
    <property type="molecule type" value="Genomic_DNA"/>
</dbReference>
<keyword evidence="2" id="KW-0067">ATP-binding</keyword>
<protein>
    <submittedName>
        <fullName evidence="5">DEAD/DEAH box helicase</fullName>
    </submittedName>
</protein>
<dbReference type="Pfam" id="PF00270">
    <property type="entry name" value="DEAD"/>
    <property type="match status" value="1"/>
</dbReference>
<sequence>MDVFDLARSLVDQYEGFSRSFATIRSADIKAQIDSEYASRRFWPEPVIQINPEYKSGASVDELVDDGILHPGCGDIFRGWTLRHHQQLAAQFGAEGKDFIVTTGTGSGKSLCFFIPIISAALSARSGGKRKTRAIIVYPMNALANSQQEELAKYFAGQPEHLQVSYARFTGQESEQDRRYIADNPPDILLTNFVMLELLMTRQDEVDRKVIENCEGLSTLVLDELHTYRGRQGADVAMLVRRLRRRLAPTGLQCIGTSATMTSDDRPEKTVSKVASKLFACEIPASRVITERLERRTNPTLTALSVSGRLADAINAPIDEHASNAELASHPVAIWIETVLGVAPGKKDGVPDGTWVRAIPRSLTDAAALLAADSGVPAEICKAYLERFLLLLGQSEALRTGVGSDKAFLGVRLHQFISGAGQVYMTLQPEGERRVVFDGQKYLPDESADKLLYQLRFCSNCGQEHLPVTLVHSPSGQTLVERDIDEMADAPADDGSEAGFFMPVPAGGLEFSDQVSDYAETWVETTKAGVQKLKSEYAKRRHRHMMVLANGQVVDAGGTEGWFQPGRFRFCPACGETTTSRGTDRSRLAGLTAEGRGSASTIIVAAILNWMNRPESGLEEHNRKILGFIDNRQDAALQSGHFNDFVFVSLLRAATLMALQAAGDSGLEDAQIGEVLQRSLGFDSHHLGLRVEWLSNPDLEGSALLDAEKTLRDVLLHRFWVDQLRIWRITNPNLNRLELMKVEYKGLADIAGNERKFADAHHLLANATPALREKAMRELLEHMRRNLAIKTDALDAARVQALQDRSQQLLRAPWILPPEHSRQGAALFLNPPRRAVAARDEALRVRSGPTSTLGRILRSGKLWGHRLTVEEYDSVLRGLIGALENNILERNSTFAGEASPNWVILPSAFVFKLGGGPRDANKGNAYFTELYQALAQMLRNREPALFGLEAREHTAQVEQVTREVREARFRFRKADEDRLTGLPKFTDKLKELADTPTFLPVMFCSPTMELGVDIADLDAVFLRNVPPTPANYAQRSGRAGRNGQAALIVTYCAAQSPHDQYYFKNQDGIVAGRVRAPTIELENQDLIESHLQAIWLAETQAVLSAKISQVLDLEHDRGALHPEVARAISSSDAQKRAASTAKSILHAEFGENEADLPWLGKVDAYADRVMREAPDRFNKAFGRWRSLFDSAERQYNDADKMFRRYASTPDERKLAKRLMAQAQNQLDLLLAGEDNQSSDYFTYRYLATEGFLPGYNFPRLPLTAFVTSQRGSSRSRSPIQRSRFVGISEFGPRSLIYHEGRAHRVNRVIIRAGSQQPNGELSTQAFVICRECGCAHDVPKPDFCRNCGTTLADASEIREGFRIENVETIPTDRITANDEDRQRQGFEIRTVFEWPVRDAGRLDVRHAQLVEAGEPFADLTFGPATLIRRFNVGLRRRAKEDGLGYQINPANGYWVAAADDEEADAVPNPSKVRPQTVVPFVEDRKNALLLRFRGDKLPVEVMATLQHALLRGIEMTFQLEEGEVLGEPLPSRDQRNAILIYEATEGGAGVLTRLVDEGDDALQQMVRSAIEICHFDLDHFNHHGQSAEELRDLGDPGCVAGCYKCLLSYYNQTDHDHIDRRSDQFRNLLARLARGKVEASLTGPAAVIVGDGALSFSAALAAHGLPQHDLRAMSVDGHEIPYIWRDHRFAVVSEEIENSVAAELADRGISYVVAASGAETSQDILFKIAEALQEPVA</sequence>
<dbReference type="PANTHER" id="PTHR47957">
    <property type="entry name" value="ATP-DEPENDENT HELICASE HRQ1"/>
    <property type="match status" value="1"/>
</dbReference>
<dbReference type="GO" id="GO:0005524">
    <property type="term" value="F:ATP binding"/>
    <property type="evidence" value="ECO:0007669"/>
    <property type="project" value="UniProtKB-KW"/>
</dbReference>
<comment type="caution">
    <text evidence="5">The sequence shown here is derived from an EMBL/GenBank/DDBJ whole genome shotgun (WGS) entry which is preliminary data.</text>
</comment>
<dbReference type="Pfam" id="PF00271">
    <property type="entry name" value="Helicase_C"/>
    <property type="match status" value="1"/>
</dbReference>
<keyword evidence="1" id="KW-0547">Nucleotide-binding</keyword>
<keyword evidence="5" id="KW-0347">Helicase</keyword>
<dbReference type="SUPFAM" id="SSF52540">
    <property type="entry name" value="P-loop containing nucleoside triphosphate hydrolases"/>
    <property type="match status" value="2"/>
</dbReference>
<organism evidence="5 6">
    <name type="scientific">Devosia oryzisoli</name>
    <dbReference type="NCBI Taxonomy" id="2774138"/>
    <lineage>
        <taxon>Bacteria</taxon>
        <taxon>Pseudomonadati</taxon>
        <taxon>Pseudomonadota</taxon>
        <taxon>Alphaproteobacteria</taxon>
        <taxon>Hyphomicrobiales</taxon>
        <taxon>Devosiaceae</taxon>
        <taxon>Devosia</taxon>
    </lineage>
</organism>
<dbReference type="PANTHER" id="PTHR47957:SF3">
    <property type="entry name" value="ATP-DEPENDENT HELICASE HRQ1"/>
    <property type="match status" value="1"/>
</dbReference>
<accession>A0A927FTL0</accession>
<dbReference type="GO" id="GO:0043138">
    <property type="term" value="F:3'-5' DNA helicase activity"/>
    <property type="evidence" value="ECO:0007669"/>
    <property type="project" value="TreeGrafter"/>
</dbReference>
<dbReference type="PROSITE" id="PS51192">
    <property type="entry name" value="HELICASE_ATP_BIND_1"/>
    <property type="match status" value="1"/>
</dbReference>
<evidence type="ECO:0000313" key="5">
    <source>
        <dbReference type="EMBL" id="MBD8066050.1"/>
    </source>
</evidence>
<dbReference type="RefSeq" id="WP_191775341.1">
    <property type="nucleotide sequence ID" value="NZ_JACYFU010000002.1"/>
</dbReference>
<dbReference type="GO" id="GO:0036297">
    <property type="term" value="P:interstrand cross-link repair"/>
    <property type="evidence" value="ECO:0007669"/>
    <property type="project" value="TreeGrafter"/>
</dbReference>
<keyword evidence="5" id="KW-0378">Hydrolase</keyword>
<dbReference type="SMART" id="SM00487">
    <property type="entry name" value="DEXDc"/>
    <property type="match status" value="1"/>
</dbReference>
<evidence type="ECO:0000313" key="6">
    <source>
        <dbReference type="Proteomes" id="UP000654108"/>
    </source>
</evidence>
<feature type="domain" description="Helicase ATP-binding" evidence="3">
    <location>
        <begin position="90"/>
        <end position="279"/>
    </location>
</feature>
<dbReference type="GO" id="GO:0003676">
    <property type="term" value="F:nucleic acid binding"/>
    <property type="evidence" value="ECO:0007669"/>
    <property type="project" value="InterPro"/>
</dbReference>
<dbReference type="InterPro" id="IPR018973">
    <property type="entry name" value="MZB"/>
</dbReference>
<evidence type="ECO:0000256" key="2">
    <source>
        <dbReference type="ARBA" id="ARBA00022840"/>
    </source>
</evidence>
<dbReference type="SMART" id="SM00490">
    <property type="entry name" value="HELICc"/>
    <property type="match status" value="1"/>
</dbReference>
<gene>
    <name evidence="5" type="ORF">IC608_11255</name>
</gene>
<dbReference type="InterPro" id="IPR001650">
    <property type="entry name" value="Helicase_C-like"/>
</dbReference>
<dbReference type="Pfam" id="PF09369">
    <property type="entry name" value="MZB"/>
    <property type="match status" value="1"/>
</dbReference>
<dbReference type="InterPro" id="IPR011545">
    <property type="entry name" value="DEAD/DEAH_box_helicase_dom"/>
</dbReference>
<evidence type="ECO:0000259" key="3">
    <source>
        <dbReference type="PROSITE" id="PS51192"/>
    </source>
</evidence>
<evidence type="ECO:0000256" key="1">
    <source>
        <dbReference type="ARBA" id="ARBA00022741"/>
    </source>
</evidence>
<dbReference type="GO" id="GO:0006289">
    <property type="term" value="P:nucleotide-excision repair"/>
    <property type="evidence" value="ECO:0007669"/>
    <property type="project" value="TreeGrafter"/>
</dbReference>
<proteinExistence type="predicted"/>
<dbReference type="Proteomes" id="UP000654108">
    <property type="component" value="Unassembled WGS sequence"/>
</dbReference>
<name>A0A927FTL0_9HYPH</name>
<reference evidence="5" key="1">
    <citation type="submission" date="2020-09" db="EMBL/GenBank/DDBJ databases">
        <title>Genome seq and assembly of Devosia sp.</title>
        <authorList>
            <person name="Chhetri G."/>
        </authorList>
    </citation>
    <scope>NUCLEOTIDE SEQUENCE</scope>
    <source>
        <strain evidence="5">PTR5</strain>
    </source>
</reference>
<dbReference type="Gene3D" id="3.40.50.300">
    <property type="entry name" value="P-loop containing nucleotide triphosphate hydrolases"/>
    <property type="match status" value="2"/>
</dbReference>
<dbReference type="InterPro" id="IPR027417">
    <property type="entry name" value="P-loop_NTPase"/>
</dbReference>
<dbReference type="PROSITE" id="PS51194">
    <property type="entry name" value="HELICASE_CTER"/>
    <property type="match status" value="1"/>
</dbReference>
<dbReference type="InterPro" id="IPR014001">
    <property type="entry name" value="Helicase_ATP-bd"/>
</dbReference>